<dbReference type="SUPFAM" id="SSF47413">
    <property type="entry name" value="lambda repressor-like DNA-binding domains"/>
    <property type="match status" value="1"/>
</dbReference>
<accession>A0A975R901</accession>
<evidence type="ECO:0000313" key="2">
    <source>
        <dbReference type="Proteomes" id="UP000676649"/>
    </source>
</evidence>
<dbReference type="EMBL" id="CP073754">
    <property type="protein sequence ID" value="QWF70562.1"/>
    <property type="molecule type" value="Genomic_DNA"/>
</dbReference>
<dbReference type="Pfam" id="PF21716">
    <property type="entry name" value="dnstrm_HI1420"/>
    <property type="match status" value="1"/>
</dbReference>
<dbReference type="RefSeq" id="WP_215581864.1">
    <property type="nucleotide sequence ID" value="NZ_CP073754.1"/>
</dbReference>
<dbReference type="Proteomes" id="UP000676649">
    <property type="component" value="Chromosome"/>
</dbReference>
<dbReference type="InterPro" id="IPR014057">
    <property type="entry name" value="HI1420"/>
</dbReference>
<evidence type="ECO:0000313" key="1">
    <source>
        <dbReference type="EMBL" id="QWF70562.1"/>
    </source>
</evidence>
<dbReference type="InterPro" id="IPR010982">
    <property type="entry name" value="Lambda_DNA-bd_dom_sf"/>
</dbReference>
<protein>
    <submittedName>
        <fullName evidence="1">Addiction module antidote protein</fullName>
    </submittedName>
</protein>
<dbReference type="PANTHER" id="PTHR40275:SF1">
    <property type="entry name" value="SSL7038 PROTEIN"/>
    <property type="match status" value="1"/>
</dbReference>
<dbReference type="Gene3D" id="1.10.260.40">
    <property type="entry name" value="lambda repressor-like DNA-binding domains"/>
    <property type="match status" value="1"/>
</dbReference>
<gene>
    <name evidence="1" type="ORF">KEF85_14725</name>
</gene>
<sequence length="99" mass="10606">MTEKISVASLPEFDASHYLDSEHAIAEYLTVIIEDGDSALLAAALGDIARARGMADIAKASGLTREALYKALRPNAHPRFDTIAKVCKALGVKLQVEPI</sequence>
<keyword evidence="2" id="KW-1185">Reference proteome</keyword>
<reference evidence="1" key="1">
    <citation type="submission" date="2021-04" db="EMBL/GenBank/DDBJ databases">
        <title>Draft genome sequence data of methanotrophic Methylovulum sp. strain S1L and Methylomonas sp. strain S2AM isolated from boreal lake water columns.</title>
        <authorList>
            <person name="Rissanen A.J."/>
            <person name="Mangayil R."/>
            <person name="Svenning M.M."/>
            <person name="Khanongnuch R."/>
        </authorList>
    </citation>
    <scope>NUCLEOTIDE SEQUENCE</scope>
    <source>
        <strain evidence="1">S2AM</strain>
    </source>
</reference>
<dbReference type="AlphaFoldDB" id="A0A975R901"/>
<dbReference type="NCBIfam" id="TIGR02684">
    <property type="entry name" value="dnstrm_HI1420"/>
    <property type="match status" value="1"/>
</dbReference>
<dbReference type="KEGG" id="mpad:KEF85_14725"/>
<dbReference type="GO" id="GO:0003677">
    <property type="term" value="F:DNA binding"/>
    <property type="evidence" value="ECO:0007669"/>
    <property type="project" value="InterPro"/>
</dbReference>
<name>A0A975R901_9GAMM</name>
<organism evidence="1 2">
    <name type="scientific">Methylomonas paludis</name>
    <dbReference type="NCBI Taxonomy" id="1173101"/>
    <lineage>
        <taxon>Bacteria</taxon>
        <taxon>Pseudomonadati</taxon>
        <taxon>Pseudomonadota</taxon>
        <taxon>Gammaproteobacteria</taxon>
        <taxon>Methylococcales</taxon>
        <taxon>Methylococcaceae</taxon>
        <taxon>Methylomonas</taxon>
    </lineage>
</organism>
<proteinExistence type="predicted"/>
<dbReference type="PANTHER" id="PTHR40275">
    <property type="entry name" value="SSL7038 PROTEIN"/>
    <property type="match status" value="1"/>
</dbReference>